<protein>
    <submittedName>
        <fullName evidence="1">Uncharacterized protein</fullName>
    </submittedName>
</protein>
<dbReference type="EMBL" id="PGTX01000005">
    <property type="protein sequence ID" value="PJI76861.1"/>
    <property type="molecule type" value="Genomic_DNA"/>
</dbReference>
<reference evidence="1 2" key="1">
    <citation type="submission" date="2017-11" db="EMBL/GenBank/DDBJ databases">
        <title>Genomic Encyclopedia of Type Strains, Phase III (KMG-III): the genomes of soil and plant-associated and newly described type strains.</title>
        <authorList>
            <person name="Whitman W."/>
        </authorList>
    </citation>
    <scope>NUCLEOTIDE SEQUENCE [LARGE SCALE GENOMIC DNA]</scope>
    <source>
        <strain evidence="1 2">UB-Domo-W1</strain>
    </source>
</reference>
<name>A0A2M8VIX1_9BURK</name>
<proteinExistence type="predicted"/>
<keyword evidence="2" id="KW-1185">Reference proteome</keyword>
<dbReference type="Proteomes" id="UP000229366">
    <property type="component" value="Unassembled WGS sequence"/>
</dbReference>
<evidence type="ECO:0000313" key="2">
    <source>
        <dbReference type="Proteomes" id="UP000229366"/>
    </source>
</evidence>
<organism evidence="1 2">
    <name type="scientific">Polynucleobacter brandtiae</name>
    <dbReference type="NCBI Taxonomy" id="1938816"/>
    <lineage>
        <taxon>Bacteria</taxon>
        <taxon>Pseudomonadati</taxon>
        <taxon>Pseudomonadota</taxon>
        <taxon>Betaproteobacteria</taxon>
        <taxon>Burkholderiales</taxon>
        <taxon>Burkholderiaceae</taxon>
        <taxon>Polynucleobacter</taxon>
    </lineage>
</organism>
<gene>
    <name evidence="1" type="ORF">B0G85_1778</name>
</gene>
<dbReference type="AlphaFoldDB" id="A0A2M8VIX1"/>
<accession>A0A2M8VIX1</accession>
<evidence type="ECO:0000313" key="1">
    <source>
        <dbReference type="EMBL" id="PJI76861.1"/>
    </source>
</evidence>
<sequence>MRALFTSKLNKEIRGLIALSFLFASVLGNHWIGFAHGISHSGIVQEKAVISYADQSPTLGHSSAACHLLDALTLAGFIAADHRLPIGLSSSFVVVEPLEIPNFARSPVGLYQTRAPPTLT</sequence>
<comment type="caution">
    <text evidence="1">The sequence shown here is derived from an EMBL/GenBank/DDBJ whole genome shotgun (WGS) entry which is preliminary data.</text>
</comment>